<dbReference type="Proteomes" id="UP001056384">
    <property type="component" value="Chromosome 2"/>
</dbReference>
<dbReference type="InterPro" id="IPR011051">
    <property type="entry name" value="RmlC_Cupin_sf"/>
</dbReference>
<dbReference type="InterPro" id="IPR014710">
    <property type="entry name" value="RmlC-like_jellyroll"/>
</dbReference>
<accession>A0A9Q9AMQ8</accession>
<sequence>MSFHIKRTRTKDQKPMIQYNGIRSTIWATPEPGKSVREIQTTHTPTKLQEIPDELNYLTPPPHWHWYQDEYFYITEGRYIFTLEGQDKTISASDPQPQRIPAGARHTFKVDDTCESPCTIEISTIVSPRSPSTSPEEEGANEKFFRNIYSYLDDCYVQGVSPKLPQLLLFLDSAEVSLALPGPASIAKPVSWLLGVVVGRWIGGYLLGYKASYDEYWNDDMKKVN</sequence>
<dbReference type="OrthoDB" id="9976870at2759"/>
<dbReference type="EMBL" id="CP099419">
    <property type="protein sequence ID" value="USW49778.1"/>
    <property type="molecule type" value="Genomic_DNA"/>
</dbReference>
<name>A0A9Q9AMQ8_9PEZI</name>
<evidence type="ECO:0000313" key="2">
    <source>
        <dbReference type="Proteomes" id="UP001056384"/>
    </source>
</evidence>
<keyword evidence="2" id="KW-1185">Reference proteome</keyword>
<dbReference type="SUPFAM" id="SSF51182">
    <property type="entry name" value="RmlC-like cupins"/>
    <property type="match status" value="1"/>
</dbReference>
<dbReference type="AlphaFoldDB" id="A0A9Q9AMQ8"/>
<protein>
    <submittedName>
        <fullName evidence="1">RmlC-like cupin domain superfamily, rmlC-like jelly roll protein</fullName>
    </submittedName>
</protein>
<reference evidence="1" key="1">
    <citation type="submission" date="2022-06" db="EMBL/GenBank/DDBJ databases">
        <title>Complete genome sequences of two strains of the flax pathogen Septoria linicola.</title>
        <authorList>
            <person name="Lapalu N."/>
            <person name="Simon A."/>
            <person name="Demenou B."/>
            <person name="Paumier D."/>
            <person name="Guillot M.-P."/>
            <person name="Gout L."/>
            <person name="Valade R."/>
        </authorList>
    </citation>
    <scope>NUCLEOTIDE SEQUENCE</scope>
    <source>
        <strain evidence="1">SE15195</strain>
    </source>
</reference>
<organism evidence="1 2">
    <name type="scientific">Septoria linicola</name>
    <dbReference type="NCBI Taxonomy" id="215465"/>
    <lineage>
        <taxon>Eukaryota</taxon>
        <taxon>Fungi</taxon>
        <taxon>Dikarya</taxon>
        <taxon>Ascomycota</taxon>
        <taxon>Pezizomycotina</taxon>
        <taxon>Dothideomycetes</taxon>
        <taxon>Dothideomycetidae</taxon>
        <taxon>Mycosphaerellales</taxon>
        <taxon>Mycosphaerellaceae</taxon>
        <taxon>Septoria</taxon>
    </lineage>
</organism>
<gene>
    <name evidence="1" type="ORF">Slin15195_G030970</name>
</gene>
<evidence type="ECO:0000313" key="1">
    <source>
        <dbReference type="EMBL" id="USW49778.1"/>
    </source>
</evidence>
<dbReference type="Gene3D" id="2.60.120.10">
    <property type="entry name" value="Jelly Rolls"/>
    <property type="match status" value="1"/>
</dbReference>
<proteinExistence type="predicted"/>